<name>A0ABT3Q7X2_9PROT</name>
<evidence type="ECO:0000313" key="3">
    <source>
        <dbReference type="Proteomes" id="UP001526446"/>
    </source>
</evidence>
<evidence type="ECO:0000313" key="2">
    <source>
        <dbReference type="EMBL" id="MCX2561381.1"/>
    </source>
</evidence>
<dbReference type="Proteomes" id="UP001526446">
    <property type="component" value="Unassembled WGS sequence"/>
</dbReference>
<organism evidence="2 3">
    <name type="scientific">Acetobacter farinalis</name>
    <dbReference type="NCBI Taxonomy" id="1260984"/>
    <lineage>
        <taxon>Bacteria</taxon>
        <taxon>Pseudomonadati</taxon>
        <taxon>Pseudomonadota</taxon>
        <taxon>Alphaproteobacteria</taxon>
        <taxon>Acetobacterales</taxon>
        <taxon>Acetobacteraceae</taxon>
        <taxon>Acetobacter</taxon>
    </lineage>
</organism>
<feature type="chain" id="PRO_5046547233" evidence="1">
    <location>
        <begin position="24"/>
        <end position="205"/>
    </location>
</feature>
<sequence>MRKVIMMLGVATSLSGITGGAWAAPRPYTAASASASQLSISQAGNALLRDYEQDGLILQDDPKNQTLVISADPATLHARALPSDGNNLYRIAMRDVLSAAASYAYLYFGLHPNADHLSVVANIQSDGLQQASMTGGTQEAEQPAMTFDIPRPSFPVSPDTRPDAYSAQTISTILGGIDPSQTRIAPWLRTSLHNTPAASSTVHAP</sequence>
<proteinExistence type="predicted"/>
<keyword evidence="3" id="KW-1185">Reference proteome</keyword>
<keyword evidence="1" id="KW-0732">Signal</keyword>
<protein>
    <submittedName>
        <fullName evidence="2">Uncharacterized protein</fullName>
    </submittedName>
</protein>
<reference evidence="2 3" key="1">
    <citation type="submission" date="2022-11" db="EMBL/GenBank/DDBJ databases">
        <title>Genome sequencing of Acetobacter type strain.</title>
        <authorList>
            <person name="Heo J."/>
            <person name="Lee D."/>
            <person name="Han B.-H."/>
            <person name="Hong S.-B."/>
            <person name="Kwon S.-W."/>
        </authorList>
    </citation>
    <scope>NUCLEOTIDE SEQUENCE [LARGE SCALE GENOMIC DNA]</scope>
    <source>
        <strain evidence="2 3">KACC 21251</strain>
    </source>
</reference>
<evidence type="ECO:0000256" key="1">
    <source>
        <dbReference type="SAM" id="SignalP"/>
    </source>
</evidence>
<dbReference type="RefSeq" id="WP_166123103.1">
    <property type="nucleotide sequence ID" value="NZ_JAPIUX010000007.1"/>
</dbReference>
<comment type="caution">
    <text evidence="2">The sequence shown here is derived from an EMBL/GenBank/DDBJ whole genome shotgun (WGS) entry which is preliminary data.</text>
</comment>
<feature type="signal peptide" evidence="1">
    <location>
        <begin position="1"/>
        <end position="23"/>
    </location>
</feature>
<accession>A0ABT3Q7X2</accession>
<dbReference type="EMBL" id="JAPIUX010000007">
    <property type="protein sequence ID" value="MCX2561381.1"/>
    <property type="molecule type" value="Genomic_DNA"/>
</dbReference>
<gene>
    <name evidence="2" type="ORF">OQ252_08250</name>
</gene>